<reference evidence="3" key="1">
    <citation type="submission" date="2023-07" db="EMBL/GenBank/DDBJ databases">
        <authorList>
            <person name="Luz R."/>
            <person name="Cordeiro R."/>
            <person name="Fonseca A."/>
            <person name="Goncalves V."/>
        </authorList>
    </citation>
    <scope>NUCLEOTIDE SEQUENCE [LARGE SCALE GENOMIC DNA]</scope>
    <source>
        <strain evidence="3">BACA0444</strain>
    </source>
</reference>
<dbReference type="Proteomes" id="UP001268256">
    <property type="component" value="Unassembled WGS sequence"/>
</dbReference>
<comment type="caution">
    <text evidence="2">The sequence shown here is derived from an EMBL/GenBank/DDBJ whole genome shotgun (WGS) entry which is preliminary data.</text>
</comment>
<organism evidence="2 3">
    <name type="scientific">Pseudocalidococcus azoricus BACA0444</name>
    <dbReference type="NCBI Taxonomy" id="2918990"/>
    <lineage>
        <taxon>Bacteria</taxon>
        <taxon>Bacillati</taxon>
        <taxon>Cyanobacteriota</taxon>
        <taxon>Cyanophyceae</taxon>
        <taxon>Acaryochloridales</taxon>
        <taxon>Thermosynechococcaceae</taxon>
        <taxon>Pseudocalidococcus</taxon>
        <taxon>Pseudocalidococcus azoricus</taxon>
    </lineage>
</organism>
<sequence>MKLAQLRHQAGEGDLRAIALLFNQALGHKGIQVSPSLNSTINPTNLILTLRSEVPPEAQSSLTLISRELLTWPNLPAKILEIQANYPGQSEELWHYHLDLTDPETLPNLAMPAQARSKISPSQSLPVPQVQLAPPSTDAFGFPIQRLDAQAWKTIGIGAVLALILITLPFLTFLFTPLITLVHELGHAACGWVFGYPAIPSFDFIYGGGITIHGSRWSLLLWAIYGGLGYLAWLYRHNRLTLISLGIFTVLYTVSAFSPIHQALFVAMGHGFELLFAGIFLDRALGGFGCRYPLERPLYAMAGIFIIFYDLRFAWRLIFDPIEQAVYREGKGGLLDHDFIRLSQEFFQVDLAIVVGLFWWLVLLTPVFIVWLYRYRQLMQFAFARLFLVKSD</sequence>
<dbReference type="RefSeq" id="WP_322878316.1">
    <property type="nucleotide sequence ID" value="NZ_JAVMIP010000008.1"/>
</dbReference>
<keyword evidence="1" id="KW-0472">Membrane</keyword>
<gene>
    <name evidence="2" type="ORF">RIF25_09605</name>
</gene>
<proteinExistence type="predicted"/>
<protein>
    <submittedName>
        <fullName evidence="2">Uncharacterized protein</fullName>
    </submittedName>
</protein>
<evidence type="ECO:0000256" key="1">
    <source>
        <dbReference type="SAM" id="Phobius"/>
    </source>
</evidence>
<evidence type="ECO:0000313" key="2">
    <source>
        <dbReference type="EMBL" id="MDS3861059.1"/>
    </source>
</evidence>
<name>A0AAE4JYJ5_9CYAN</name>
<keyword evidence="3" id="KW-1185">Reference proteome</keyword>
<dbReference type="AlphaFoldDB" id="A0AAE4JYJ5"/>
<feature type="transmembrane region" description="Helical" evidence="1">
    <location>
        <begin position="155"/>
        <end position="175"/>
    </location>
</feature>
<evidence type="ECO:0000313" key="3">
    <source>
        <dbReference type="Proteomes" id="UP001268256"/>
    </source>
</evidence>
<keyword evidence="1" id="KW-0812">Transmembrane</keyword>
<dbReference type="EMBL" id="JAVMIP010000008">
    <property type="protein sequence ID" value="MDS3861059.1"/>
    <property type="molecule type" value="Genomic_DNA"/>
</dbReference>
<accession>A0AAE4JYJ5</accession>
<feature type="transmembrane region" description="Helical" evidence="1">
    <location>
        <begin position="240"/>
        <end position="257"/>
    </location>
</feature>
<feature type="transmembrane region" description="Helical" evidence="1">
    <location>
        <begin position="297"/>
        <end position="315"/>
    </location>
</feature>
<keyword evidence="1" id="KW-1133">Transmembrane helix</keyword>
<feature type="transmembrane region" description="Helical" evidence="1">
    <location>
        <begin position="217"/>
        <end position="235"/>
    </location>
</feature>
<feature type="transmembrane region" description="Helical" evidence="1">
    <location>
        <begin position="351"/>
        <end position="373"/>
    </location>
</feature>